<dbReference type="AlphaFoldDB" id="A0A0D2WWL5"/>
<dbReference type="InParanoid" id="A0A0D2WWL5"/>
<name>A0A0D2WWL5_CAPO3</name>
<evidence type="ECO:0000313" key="2">
    <source>
        <dbReference type="Proteomes" id="UP000008743"/>
    </source>
</evidence>
<dbReference type="RefSeq" id="XP_004343110.1">
    <property type="nucleotide sequence ID" value="XM_004343060.2"/>
</dbReference>
<evidence type="ECO:0000313" key="1">
    <source>
        <dbReference type="EMBL" id="KJE97380.1"/>
    </source>
</evidence>
<reference evidence="2" key="1">
    <citation type="submission" date="2011-02" db="EMBL/GenBank/DDBJ databases">
        <title>The Genome Sequence of Capsaspora owczarzaki ATCC 30864.</title>
        <authorList>
            <person name="Russ C."/>
            <person name="Cuomo C."/>
            <person name="Burger G."/>
            <person name="Gray M.W."/>
            <person name="Holland P.W.H."/>
            <person name="King N."/>
            <person name="Lang F.B.F."/>
            <person name="Roger A.J."/>
            <person name="Ruiz-Trillo I."/>
            <person name="Young S.K."/>
            <person name="Zeng Q."/>
            <person name="Gargeya S."/>
            <person name="Alvarado L."/>
            <person name="Berlin A."/>
            <person name="Chapman S.B."/>
            <person name="Chen Z."/>
            <person name="Freedman E."/>
            <person name="Gellesch M."/>
            <person name="Goldberg J."/>
            <person name="Griggs A."/>
            <person name="Gujja S."/>
            <person name="Heilman E."/>
            <person name="Heiman D."/>
            <person name="Howarth C."/>
            <person name="Mehta T."/>
            <person name="Neiman D."/>
            <person name="Pearson M."/>
            <person name="Roberts A."/>
            <person name="Saif S."/>
            <person name="Shea T."/>
            <person name="Shenoy N."/>
            <person name="Sisk P."/>
            <person name="Stolte C."/>
            <person name="Sykes S."/>
            <person name="White J."/>
            <person name="Yandava C."/>
            <person name="Haas B."/>
            <person name="Nusbaum C."/>
            <person name="Birren B."/>
        </authorList>
    </citation>
    <scope>NUCLEOTIDE SEQUENCE</scope>
    <source>
        <strain evidence="2">ATCC 30864</strain>
    </source>
</reference>
<dbReference type="PhylomeDB" id="A0A0D2WWL5"/>
<accession>A0A0D2WWL5</accession>
<protein>
    <submittedName>
        <fullName evidence="1">Uncharacterized protein</fullName>
    </submittedName>
</protein>
<dbReference type="Proteomes" id="UP000008743">
    <property type="component" value="Unassembled WGS sequence"/>
</dbReference>
<organism evidence="1 2">
    <name type="scientific">Capsaspora owczarzaki (strain ATCC 30864)</name>
    <dbReference type="NCBI Taxonomy" id="595528"/>
    <lineage>
        <taxon>Eukaryota</taxon>
        <taxon>Filasterea</taxon>
        <taxon>Capsaspora</taxon>
    </lineage>
</organism>
<dbReference type="EMBL" id="KE346374">
    <property type="protein sequence ID" value="KJE97380.1"/>
    <property type="molecule type" value="Genomic_DNA"/>
</dbReference>
<gene>
    <name evidence="1" type="ORF">CAOG_007251</name>
</gene>
<proteinExistence type="predicted"/>
<keyword evidence="2" id="KW-1185">Reference proteome</keyword>
<sequence length="122" mass="14688">MGLSMYFRPLRGILTKLPTLPKEVQEKMLQGNGKNLPGCSLYCWMPRHGNPTEGYDPNDVLIGYEEEEHWICRIHYEGDTQYFRRKEHPMSQKDWTLFSEQLPKYLHGERESFDDYFLFWCF</sequence>